<reference evidence="6" key="1">
    <citation type="journal article" date="2013" name="BMC Microbiol.">
        <title>Taxonomy and evolution of bacteriochlorophyll a-containing members of the OM60/NOR5 clade of marine gammaproteobacteria: description of Luminiphilus syltensis gen. nov., sp. nov., reclassification of Haliea rubra as Pseudohaliea rubra gen. nov., comb. nov., and emendation of Chromatocurvus halotolerans.</title>
        <authorList>
            <person name="Spring S."/>
            <person name="Riedel T."/>
            <person name="Sproer C."/>
            <person name="Yan S."/>
            <person name="Harder J."/>
            <person name="Fuchs B.M."/>
        </authorList>
    </citation>
    <scope>NUCLEOTIDE SEQUENCE [LARGE SCALE GENOMIC DNA]</scope>
    <source>
        <strain evidence="6">NOR51-B</strain>
    </source>
</reference>
<dbReference type="PRINTS" id="PR00038">
    <property type="entry name" value="HTHLUXR"/>
</dbReference>
<dbReference type="InterPro" id="IPR000792">
    <property type="entry name" value="Tscrpt_reg_LuxR_C"/>
</dbReference>
<protein>
    <submittedName>
        <fullName evidence="5">Monoamine regulon transcriptional regulator</fullName>
    </submittedName>
</protein>
<dbReference type="SMART" id="SM00421">
    <property type="entry name" value="HTH_LUXR"/>
    <property type="match status" value="1"/>
</dbReference>
<evidence type="ECO:0000256" key="2">
    <source>
        <dbReference type="ARBA" id="ARBA00023125"/>
    </source>
</evidence>
<dbReference type="Pfam" id="PF00196">
    <property type="entry name" value="GerE"/>
    <property type="match status" value="1"/>
</dbReference>
<name>B8KY03_9GAMM</name>
<dbReference type="InterPro" id="IPR016032">
    <property type="entry name" value="Sig_transdc_resp-reg_C-effctor"/>
</dbReference>
<dbReference type="PANTHER" id="PTHR44688">
    <property type="entry name" value="DNA-BINDING TRANSCRIPTIONAL ACTIVATOR DEVR_DOSR"/>
    <property type="match status" value="1"/>
</dbReference>
<feature type="domain" description="HTH luxR-type" evidence="4">
    <location>
        <begin position="165"/>
        <end position="230"/>
    </location>
</feature>
<dbReference type="OrthoDB" id="561214at2"/>
<sequence>MIEPNYVTQYTQKTLGLCERLVATSASCFYFVNNERGPFGHSLRNMLEETLPAYTQEFEHIDPFHPKNFAQTDKLIVTGEDVHRHWDPSDDSYFREFMIPQGVHYEMEVFLRDGSQIVAGISLLRSKDIGPFSSEDRCRLESVHDYIQYALNSHILPKKDSETDLLVRQYNLSPRQIEVVRLLREGASNKKLSAHLGISLPTVKTHISQIFEKVGVRSRTDLLSKLYLGKHEVLEHITL</sequence>
<keyword evidence="3" id="KW-0804">Transcription</keyword>
<keyword evidence="1" id="KW-0805">Transcription regulation</keyword>
<dbReference type="InterPro" id="IPR036388">
    <property type="entry name" value="WH-like_DNA-bd_sf"/>
</dbReference>
<dbReference type="PANTHER" id="PTHR44688:SF16">
    <property type="entry name" value="DNA-BINDING TRANSCRIPTIONAL ACTIVATOR DEVR_DOSR"/>
    <property type="match status" value="1"/>
</dbReference>
<dbReference type="AlphaFoldDB" id="B8KY03"/>
<dbReference type="SUPFAM" id="SSF46894">
    <property type="entry name" value="C-terminal effector domain of the bipartite response regulators"/>
    <property type="match status" value="1"/>
</dbReference>
<evidence type="ECO:0000256" key="3">
    <source>
        <dbReference type="ARBA" id="ARBA00023163"/>
    </source>
</evidence>
<dbReference type="RefSeq" id="WP_009020045.1">
    <property type="nucleotide sequence ID" value="NZ_DS999411.1"/>
</dbReference>
<evidence type="ECO:0000259" key="4">
    <source>
        <dbReference type="PROSITE" id="PS50043"/>
    </source>
</evidence>
<dbReference type="GO" id="GO:0003677">
    <property type="term" value="F:DNA binding"/>
    <property type="evidence" value="ECO:0007669"/>
    <property type="project" value="UniProtKB-KW"/>
</dbReference>
<dbReference type="PROSITE" id="PS50043">
    <property type="entry name" value="HTH_LUXR_2"/>
    <property type="match status" value="1"/>
</dbReference>
<dbReference type="CDD" id="cd06170">
    <property type="entry name" value="LuxR_C_like"/>
    <property type="match status" value="1"/>
</dbReference>
<dbReference type="eggNOG" id="COG2197">
    <property type="taxonomic scope" value="Bacteria"/>
</dbReference>
<proteinExistence type="predicted"/>
<keyword evidence="6" id="KW-1185">Reference proteome</keyword>
<evidence type="ECO:0000313" key="6">
    <source>
        <dbReference type="Proteomes" id="UP000004699"/>
    </source>
</evidence>
<dbReference type="Proteomes" id="UP000004699">
    <property type="component" value="Unassembled WGS sequence"/>
</dbReference>
<evidence type="ECO:0000256" key="1">
    <source>
        <dbReference type="ARBA" id="ARBA00023015"/>
    </source>
</evidence>
<accession>B8KY03</accession>
<dbReference type="STRING" id="565045.NOR51B_1244"/>
<dbReference type="EMBL" id="DS999411">
    <property type="protein sequence ID" value="EED35299.1"/>
    <property type="molecule type" value="Genomic_DNA"/>
</dbReference>
<evidence type="ECO:0000313" key="5">
    <source>
        <dbReference type="EMBL" id="EED35299.1"/>
    </source>
</evidence>
<dbReference type="Gene3D" id="1.10.10.10">
    <property type="entry name" value="Winged helix-like DNA-binding domain superfamily/Winged helix DNA-binding domain"/>
    <property type="match status" value="1"/>
</dbReference>
<gene>
    <name evidence="5" type="ORF">NOR51B_1244</name>
</gene>
<dbReference type="HOGENOM" id="CLU_088868_1_0_6"/>
<keyword evidence="2" id="KW-0238">DNA-binding</keyword>
<dbReference type="GO" id="GO:0006355">
    <property type="term" value="P:regulation of DNA-templated transcription"/>
    <property type="evidence" value="ECO:0007669"/>
    <property type="project" value="InterPro"/>
</dbReference>
<organism evidence="5 6">
    <name type="scientific">Luminiphilus syltensis NOR5-1B</name>
    <dbReference type="NCBI Taxonomy" id="565045"/>
    <lineage>
        <taxon>Bacteria</taxon>
        <taxon>Pseudomonadati</taxon>
        <taxon>Pseudomonadota</taxon>
        <taxon>Gammaproteobacteria</taxon>
        <taxon>Cellvibrionales</taxon>
        <taxon>Halieaceae</taxon>
        <taxon>Luminiphilus</taxon>
    </lineage>
</organism>